<feature type="compositionally biased region" description="Low complexity" evidence="1">
    <location>
        <begin position="66"/>
        <end position="94"/>
    </location>
</feature>
<feature type="region of interest" description="Disordered" evidence="1">
    <location>
        <begin position="32"/>
        <end position="139"/>
    </location>
</feature>
<dbReference type="Proteomes" id="UP000658320">
    <property type="component" value="Unassembled WGS sequence"/>
</dbReference>
<gene>
    <name evidence="2" type="ORF">GCM10010251_92810</name>
</gene>
<reference evidence="2" key="2">
    <citation type="submission" date="2020-09" db="EMBL/GenBank/DDBJ databases">
        <authorList>
            <person name="Sun Q."/>
            <person name="Ohkuma M."/>
        </authorList>
    </citation>
    <scope>NUCLEOTIDE SEQUENCE</scope>
    <source>
        <strain evidence="2">JCM 4346</strain>
    </source>
</reference>
<accession>A0A918L078</accession>
<protein>
    <submittedName>
        <fullName evidence="2">Uncharacterized protein</fullName>
    </submittedName>
</protein>
<dbReference type="EMBL" id="BMSX01000041">
    <property type="protein sequence ID" value="GGR61426.1"/>
    <property type="molecule type" value="Genomic_DNA"/>
</dbReference>
<dbReference type="AlphaFoldDB" id="A0A918L078"/>
<keyword evidence="3" id="KW-1185">Reference proteome</keyword>
<sequence length="139" mass="14060">MAAWLCTVCSTVFSVGAPCCPHCGSTKHVEEGQEMPKITRHEGPSIAGASIVGGSWSSEGDPDVWPAPAGEEGGEESSPGNSSETSPETPSSEPEPSEKPSPSRARTTGSRSKKAQTGSRSARSTGGGRAADTSAADEA</sequence>
<evidence type="ECO:0000313" key="3">
    <source>
        <dbReference type="Proteomes" id="UP000658320"/>
    </source>
</evidence>
<evidence type="ECO:0000256" key="1">
    <source>
        <dbReference type="SAM" id="MobiDB-lite"/>
    </source>
</evidence>
<comment type="caution">
    <text evidence="2">The sequence shown here is derived from an EMBL/GenBank/DDBJ whole genome shotgun (WGS) entry which is preliminary data.</text>
</comment>
<reference evidence="2" key="1">
    <citation type="journal article" date="2014" name="Int. J. Syst. Evol. Microbiol.">
        <title>Complete genome sequence of Corynebacterium casei LMG S-19264T (=DSM 44701T), isolated from a smear-ripened cheese.</title>
        <authorList>
            <consortium name="US DOE Joint Genome Institute (JGI-PGF)"/>
            <person name="Walter F."/>
            <person name="Albersmeier A."/>
            <person name="Kalinowski J."/>
            <person name="Ruckert C."/>
        </authorList>
    </citation>
    <scope>NUCLEOTIDE SEQUENCE</scope>
    <source>
        <strain evidence="2">JCM 4346</strain>
    </source>
</reference>
<proteinExistence type="predicted"/>
<name>A0A918L078_9ACTN</name>
<organism evidence="2 3">
    <name type="scientific">Streptomyces aurantiogriseus</name>
    <dbReference type="NCBI Taxonomy" id="66870"/>
    <lineage>
        <taxon>Bacteria</taxon>
        <taxon>Bacillati</taxon>
        <taxon>Actinomycetota</taxon>
        <taxon>Actinomycetes</taxon>
        <taxon>Kitasatosporales</taxon>
        <taxon>Streptomycetaceae</taxon>
        <taxon>Streptomyces</taxon>
    </lineage>
</organism>
<evidence type="ECO:0000313" key="2">
    <source>
        <dbReference type="EMBL" id="GGR61426.1"/>
    </source>
</evidence>